<name>D0GPB7_9FUSO</name>
<dbReference type="InterPro" id="IPR058240">
    <property type="entry name" value="rSAM_sf"/>
</dbReference>
<accession>D0GPB7</accession>
<evidence type="ECO:0000313" key="19">
    <source>
        <dbReference type="EMBL" id="EEY34061.1"/>
    </source>
</evidence>
<evidence type="ECO:0000256" key="3">
    <source>
        <dbReference type="ARBA" id="ARBA00013273"/>
    </source>
</evidence>
<dbReference type="InterPro" id="IPR005839">
    <property type="entry name" value="Methylthiotransferase"/>
</dbReference>
<dbReference type="InterPro" id="IPR007197">
    <property type="entry name" value="rSAM"/>
</dbReference>
<dbReference type="Proteomes" id="UP000004226">
    <property type="component" value="Unassembled WGS sequence"/>
</dbReference>
<dbReference type="CDD" id="cd01335">
    <property type="entry name" value="Radical_SAM"/>
    <property type="match status" value="1"/>
</dbReference>
<dbReference type="PROSITE" id="PS51449">
    <property type="entry name" value="MTTASE_N"/>
    <property type="match status" value="1"/>
</dbReference>
<feature type="domain" description="MTTase N-terminal" evidence="17">
    <location>
        <begin position="21"/>
        <end position="133"/>
    </location>
</feature>
<dbReference type="Gene3D" id="3.80.30.20">
    <property type="entry name" value="tm_1862 like domain"/>
    <property type="match status" value="1"/>
</dbReference>
<keyword evidence="7" id="KW-0949">S-adenosyl-L-methionine</keyword>
<evidence type="ECO:0000256" key="14">
    <source>
        <dbReference type="ARBA" id="ARBA00061574"/>
    </source>
</evidence>
<dbReference type="SMART" id="SM00729">
    <property type="entry name" value="Elp3"/>
    <property type="match status" value="1"/>
</dbReference>
<keyword evidence="5" id="KW-0963">Cytoplasm</keyword>
<evidence type="ECO:0000256" key="7">
    <source>
        <dbReference type="ARBA" id="ARBA00022691"/>
    </source>
</evidence>
<dbReference type="NCBIfam" id="TIGR01579">
    <property type="entry name" value="MiaB-like-C"/>
    <property type="match status" value="1"/>
</dbReference>
<dbReference type="EMBL" id="ADAD01000190">
    <property type="protein sequence ID" value="EEY34061.1"/>
    <property type="molecule type" value="Genomic_DNA"/>
</dbReference>
<dbReference type="FunFam" id="3.80.30.20:FF:000001">
    <property type="entry name" value="tRNA-2-methylthio-N(6)-dimethylallyladenosine synthase 2"/>
    <property type="match status" value="1"/>
</dbReference>
<feature type="domain" description="TRAM" evidence="16">
    <location>
        <begin position="387"/>
        <end position="453"/>
    </location>
</feature>
<evidence type="ECO:0000313" key="20">
    <source>
        <dbReference type="Proteomes" id="UP000004226"/>
    </source>
</evidence>
<dbReference type="Gene3D" id="3.40.50.12160">
    <property type="entry name" value="Methylthiotransferase, N-terminal domain"/>
    <property type="match status" value="1"/>
</dbReference>
<evidence type="ECO:0000256" key="5">
    <source>
        <dbReference type="ARBA" id="ARBA00022490"/>
    </source>
</evidence>
<dbReference type="InterPro" id="IPR006638">
    <property type="entry name" value="Elp3/MiaA/NifB-like_rSAM"/>
</dbReference>
<dbReference type="PROSITE" id="PS01278">
    <property type="entry name" value="MTTASE_RADICAL"/>
    <property type="match status" value="1"/>
</dbReference>
<keyword evidence="4" id="KW-0004">4Fe-4S</keyword>
<evidence type="ECO:0000256" key="13">
    <source>
        <dbReference type="ARBA" id="ARBA00051661"/>
    </source>
</evidence>
<comment type="caution">
    <text evidence="19">The sequence shown here is derived from an EMBL/GenBank/DDBJ whole genome shotgun (WGS) entry which is preliminary data.</text>
</comment>
<dbReference type="Pfam" id="PF04055">
    <property type="entry name" value="Radical_SAM"/>
    <property type="match status" value="1"/>
</dbReference>
<keyword evidence="9" id="KW-0479">Metal-binding</keyword>
<evidence type="ECO:0000256" key="9">
    <source>
        <dbReference type="ARBA" id="ARBA00022723"/>
    </source>
</evidence>
<protein>
    <recommendedName>
        <fullName evidence="15">Threonylcarbamoyladenosine tRNA methylthiotransferase MtaB</fullName>
        <ecNumber evidence="3">2.8.4.5</ecNumber>
    </recommendedName>
    <alternativeName>
        <fullName evidence="12">tRNA-t(6)A37 methylthiotransferase</fullName>
    </alternativeName>
</protein>
<evidence type="ECO:0000256" key="12">
    <source>
        <dbReference type="ARBA" id="ARBA00031213"/>
    </source>
</evidence>
<dbReference type="FunFam" id="3.40.50.12160:FF:000004">
    <property type="entry name" value="Threonylcarbamoyladenosine tRNA methylthiotransferase MtaB"/>
    <property type="match status" value="1"/>
</dbReference>
<dbReference type="InterPro" id="IPR013848">
    <property type="entry name" value="Methylthiotransferase_N"/>
</dbReference>
<evidence type="ECO:0000256" key="8">
    <source>
        <dbReference type="ARBA" id="ARBA00022694"/>
    </source>
</evidence>
<dbReference type="PANTHER" id="PTHR11918:SF45">
    <property type="entry name" value="THREONYLCARBAMOYLADENOSINE TRNA METHYLTHIOTRANSFERASE"/>
    <property type="match status" value="1"/>
</dbReference>
<comment type="similarity">
    <text evidence="14">Belongs to the methylthiotransferase family. MtaB subfamily.</text>
</comment>
<dbReference type="InterPro" id="IPR006467">
    <property type="entry name" value="MiaB-like_bact"/>
</dbReference>
<dbReference type="NCBIfam" id="TIGR00089">
    <property type="entry name" value="MiaB/RimO family radical SAM methylthiotransferase"/>
    <property type="match status" value="1"/>
</dbReference>
<dbReference type="SUPFAM" id="SSF102114">
    <property type="entry name" value="Radical SAM enzymes"/>
    <property type="match status" value="1"/>
</dbReference>
<dbReference type="SFLD" id="SFLDG01082">
    <property type="entry name" value="B12-binding_domain_containing"/>
    <property type="match status" value="1"/>
</dbReference>
<dbReference type="RefSeq" id="WP_006808335.1">
    <property type="nucleotide sequence ID" value="NZ_ADAD01000190.1"/>
</dbReference>
<gene>
    <name evidence="19" type="primary">yqeV</name>
    <name evidence="19" type="ORF">HMPREF0554_0624</name>
</gene>
<dbReference type="InterPro" id="IPR038135">
    <property type="entry name" value="Methylthiotransferase_N_sf"/>
</dbReference>
<evidence type="ECO:0000259" key="17">
    <source>
        <dbReference type="PROSITE" id="PS51449"/>
    </source>
</evidence>
<dbReference type="PROSITE" id="PS50926">
    <property type="entry name" value="TRAM"/>
    <property type="match status" value="1"/>
</dbReference>
<dbReference type="SFLD" id="SFLDG01061">
    <property type="entry name" value="methylthiotransferase"/>
    <property type="match status" value="1"/>
</dbReference>
<keyword evidence="6 19" id="KW-0808">Transferase</keyword>
<dbReference type="PROSITE" id="PS51918">
    <property type="entry name" value="RADICAL_SAM"/>
    <property type="match status" value="1"/>
</dbReference>
<dbReference type="InterPro" id="IPR002792">
    <property type="entry name" value="TRAM_dom"/>
</dbReference>
<dbReference type="InterPro" id="IPR020612">
    <property type="entry name" value="Methylthiotransferase_CS"/>
</dbReference>
<dbReference type="SFLD" id="SFLDS00029">
    <property type="entry name" value="Radical_SAM"/>
    <property type="match status" value="1"/>
</dbReference>
<evidence type="ECO:0000256" key="1">
    <source>
        <dbReference type="ARBA" id="ARBA00001966"/>
    </source>
</evidence>
<keyword evidence="8" id="KW-0819">tRNA processing</keyword>
<dbReference type="GO" id="GO:0051539">
    <property type="term" value="F:4 iron, 4 sulfur cluster binding"/>
    <property type="evidence" value="ECO:0007669"/>
    <property type="project" value="UniProtKB-KW"/>
</dbReference>
<evidence type="ECO:0000259" key="18">
    <source>
        <dbReference type="PROSITE" id="PS51918"/>
    </source>
</evidence>
<reference evidence="19 20" key="1">
    <citation type="submission" date="2009-10" db="EMBL/GenBank/DDBJ databases">
        <authorList>
            <person name="Harkins D.M."/>
            <person name="Madupu R."/>
            <person name="Durkin A.S."/>
            <person name="Torralba M."/>
            <person name="Methe B."/>
            <person name="Sutton G.G."/>
            <person name="Strausberg R.L."/>
            <person name="Nelson K.E."/>
        </authorList>
    </citation>
    <scope>NUCLEOTIDE SEQUENCE [LARGE SCALE GENOMIC DNA]</scope>
    <source>
        <strain evidence="19 20">F0264</strain>
    </source>
</reference>
<feature type="domain" description="Radical SAM core" evidence="18">
    <location>
        <begin position="154"/>
        <end position="384"/>
    </location>
</feature>
<evidence type="ECO:0000256" key="2">
    <source>
        <dbReference type="ARBA" id="ARBA00002399"/>
    </source>
</evidence>
<keyword evidence="10" id="KW-0408">Iron</keyword>
<evidence type="ECO:0000256" key="4">
    <source>
        <dbReference type="ARBA" id="ARBA00022485"/>
    </source>
</evidence>
<dbReference type="AlphaFoldDB" id="D0GPB7"/>
<evidence type="ECO:0000256" key="11">
    <source>
        <dbReference type="ARBA" id="ARBA00023014"/>
    </source>
</evidence>
<dbReference type="eggNOG" id="COG0621">
    <property type="taxonomic scope" value="Bacteria"/>
</dbReference>
<keyword evidence="11" id="KW-0411">Iron-sulfur</keyword>
<comment type="cofactor">
    <cofactor evidence="1">
        <name>[4Fe-4S] cluster</name>
        <dbReference type="ChEBI" id="CHEBI:49883"/>
    </cofactor>
</comment>
<organism evidence="19 20">
    <name type="scientific">Pseudoleptotrichia goodfellowii F0264</name>
    <dbReference type="NCBI Taxonomy" id="596323"/>
    <lineage>
        <taxon>Bacteria</taxon>
        <taxon>Fusobacteriati</taxon>
        <taxon>Fusobacteriota</taxon>
        <taxon>Fusobacteriia</taxon>
        <taxon>Fusobacteriales</taxon>
        <taxon>Leptotrichiaceae</taxon>
        <taxon>Pseudoleptotrichia</taxon>
    </lineage>
</organism>
<dbReference type="InterPro" id="IPR023404">
    <property type="entry name" value="rSAM_horseshoe"/>
</dbReference>
<dbReference type="EC" id="2.8.4.5" evidence="3"/>
<comment type="catalytic activity">
    <reaction evidence="13">
        <text>N(6)-L-threonylcarbamoyladenosine(37) in tRNA + (sulfur carrier)-SH + AH2 + 2 S-adenosyl-L-methionine = 2-methylsulfanyl-N(6)-L-threonylcarbamoyladenosine(37) in tRNA + (sulfur carrier)-H + 5'-deoxyadenosine + L-methionine + A + S-adenosyl-L-homocysteine + 2 H(+)</text>
        <dbReference type="Rhea" id="RHEA:37075"/>
        <dbReference type="Rhea" id="RHEA-COMP:10163"/>
        <dbReference type="Rhea" id="RHEA-COMP:11092"/>
        <dbReference type="Rhea" id="RHEA-COMP:14737"/>
        <dbReference type="Rhea" id="RHEA-COMP:14739"/>
        <dbReference type="ChEBI" id="CHEBI:13193"/>
        <dbReference type="ChEBI" id="CHEBI:15378"/>
        <dbReference type="ChEBI" id="CHEBI:17319"/>
        <dbReference type="ChEBI" id="CHEBI:17499"/>
        <dbReference type="ChEBI" id="CHEBI:29917"/>
        <dbReference type="ChEBI" id="CHEBI:57844"/>
        <dbReference type="ChEBI" id="CHEBI:57856"/>
        <dbReference type="ChEBI" id="CHEBI:59789"/>
        <dbReference type="ChEBI" id="CHEBI:64428"/>
        <dbReference type="ChEBI" id="CHEBI:74418"/>
        <dbReference type="ChEBI" id="CHEBI:74420"/>
        <dbReference type="EC" id="2.8.4.5"/>
    </reaction>
</comment>
<dbReference type="GO" id="GO:0046872">
    <property type="term" value="F:metal ion binding"/>
    <property type="evidence" value="ECO:0007669"/>
    <property type="project" value="UniProtKB-KW"/>
</dbReference>
<sequence>MSTIRDTQKEKAEDIKNNAERTVAFYTLGCKVNQYETEIIRKDFLDHNYKEVDFDEKADVYIVNTCTVTNVADKKNRKMLRRAKNTNPDSLVVATGCYAQTNLDDLKEMKEIDFIIGNSKKENVFNIINKNVSHYQVDNIFDEKEYSSNKYTILREKARAFVKIQDGCSKFCSYCKIPYARGLSRSRATEHVLEEINYLGEQGYKEVVLTGINMSEYGLDLEPKTDFDTLLEKILAVKSVERVRVSSVYPDTITDKFLGMLKNNPKLMPHLHVSVQTLDDKILRLMRRNYKAEFVVNTLEKVKREVPEVALTADIIVGFPQEEEENFANTMKNLDSLGFADLHVFPYSDREKTTAMLLDGKIDAVEKKRRVKKVEELNNIKYAEFRKKTVGSKQRVYIEEIVEDKAFGYTENYLKVFIDLKKGEKNNLDVKVSDLVNTKIVDFDGILLEGDII</sequence>
<evidence type="ECO:0000256" key="6">
    <source>
        <dbReference type="ARBA" id="ARBA00022679"/>
    </source>
</evidence>
<evidence type="ECO:0000256" key="10">
    <source>
        <dbReference type="ARBA" id="ARBA00023004"/>
    </source>
</evidence>
<comment type="function">
    <text evidence="2">Catalyzes the methylthiolation of N6-threonylcarbamoyladenosine (t(6)A), leading to the formation of 2-methylthio-N6-threonylcarbamoyladenosine (ms(2)t(6)A) at position 37 in tRNAs that read codons beginning with adenine.</text>
</comment>
<dbReference type="GO" id="GO:0035598">
    <property type="term" value="F:tRNA (N(6)-L-threonylcarbamoyladenosine(37)-C(2))-methylthiotransferase activity"/>
    <property type="evidence" value="ECO:0007669"/>
    <property type="project" value="UniProtKB-EC"/>
</dbReference>
<dbReference type="PANTHER" id="PTHR11918">
    <property type="entry name" value="RADICAL SAM PROTEINS"/>
    <property type="match status" value="1"/>
</dbReference>
<proteinExistence type="inferred from homology"/>
<evidence type="ECO:0000259" key="16">
    <source>
        <dbReference type="PROSITE" id="PS50926"/>
    </source>
</evidence>
<keyword evidence="20" id="KW-1185">Reference proteome</keyword>
<evidence type="ECO:0000256" key="15">
    <source>
        <dbReference type="ARBA" id="ARBA00069898"/>
    </source>
</evidence>
<dbReference type="Pfam" id="PF00919">
    <property type="entry name" value="UPF0004"/>
    <property type="match status" value="1"/>
</dbReference>